<accession>A0ABQ6CFM3</accession>
<sequence>MMTPNPADPTPLERLARPRSLAELVIHEIRELIVSGRLGPGEQLSESVLAEQLGVSRTPVREAFMRLETEHLVEVRPQRGTFVFQYNEAELRDICELREVLETGAMRIAISRNREVLVEQLERVVSRSETPPLPDLAEYQALDNSFHEGLVKASENKELIEAYARISGRVRTIRYRLTRTPQQIADSRLGHREIVETLKAGRDSDAVSRLGLHVYNPYEMFRRESEVKKATKEGQA</sequence>
<dbReference type="Proteomes" id="UP001156882">
    <property type="component" value="Unassembled WGS sequence"/>
</dbReference>
<dbReference type="InterPro" id="IPR036388">
    <property type="entry name" value="WH-like_DNA-bd_sf"/>
</dbReference>
<dbReference type="InterPro" id="IPR036390">
    <property type="entry name" value="WH_DNA-bd_sf"/>
</dbReference>
<dbReference type="InterPro" id="IPR008920">
    <property type="entry name" value="TF_FadR/GntR_C"/>
</dbReference>
<dbReference type="RefSeq" id="WP_284311594.1">
    <property type="nucleotide sequence ID" value="NZ_BSPC01000015.1"/>
</dbReference>
<dbReference type="SUPFAM" id="SSF46785">
    <property type="entry name" value="Winged helix' DNA-binding domain"/>
    <property type="match status" value="1"/>
</dbReference>
<feature type="domain" description="HTH gntR-type" evidence="4">
    <location>
        <begin position="19"/>
        <end position="86"/>
    </location>
</feature>
<evidence type="ECO:0000313" key="6">
    <source>
        <dbReference type="Proteomes" id="UP001156882"/>
    </source>
</evidence>
<protein>
    <submittedName>
        <fullName evidence="5">GntR family transcriptional regulator</fullName>
    </submittedName>
</protein>
<name>A0ABQ6CFM3_9HYPH</name>
<dbReference type="Gene3D" id="1.20.120.530">
    <property type="entry name" value="GntR ligand-binding domain-like"/>
    <property type="match status" value="1"/>
</dbReference>
<organism evidence="5 6">
    <name type="scientific">Labrys miyagiensis</name>
    <dbReference type="NCBI Taxonomy" id="346912"/>
    <lineage>
        <taxon>Bacteria</taxon>
        <taxon>Pseudomonadati</taxon>
        <taxon>Pseudomonadota</taxon>
        <taxon>Alphaproteobacteria</taxon>
        <taxon>Hyphomicrobiales</taxon>
        <taxon>Xanthobacteraceae</taxon>
        <taxon>Labrys</taxon>
    </lineage>
</organism>
<reference evidence="6" key="1">
    <citation type="journal article" date="2019" name="Int. J. Syst. Evol. Microbiol.">
        <title>The Global Catalogue of Microorganisms (GCM) 10K type strain sequencing project: providing services to taxonomists for standard genome sequencing and annotation.</title>
        <authorList>
            <consortium name="The Broad Institute Genomics Platform"/>
            <consortium name="The Broad Institute Genome Sequencing Center for Infectious Disease"/>
            <person name="Wu L."/>
            <person name="Ma J."/>
        </authorList>
    </citation>
    <scope>NUCLEOTIDE SEQUENCE [LARGE SCALE GENOMIC DNA]</scope>
    <source>
        <strain evidence="6">NBRC 101365</strain>
    </source>
</reference>
<dbReference type="EMBL" id="BSPC01000015">
    <property type="protein sequence ID" value="GLS18720.1"/>
    <property type="molecule type" value="Genomic_DNA"/>
</dbReference>
<evidence type="ECO:0000313" key="5">
    <source>
        <dbReference type="EMBL" id="GLS18720.1"/>
    </source>
</evidence>
<proteinExistence type="predicted"/>
<keyword evidence="6" id="KW-1185">Reference proteome</keyword>
<comment type="caution">
    <text evidence="5">The sequence shown here is derived from an EMBL/GenBank/DDBJ whole genome shotgun (WGS) entry which is preliminary data.</text>
</comment>
<keyword evidence="2" id="KW-0238">DNA-binding</keyword>
<dbReference type="Pfam" id="PF00392">
    <property type="entry name" value="GntR"/>
    <property type="match status" value="1"/>
</dbReference>
<dbReference type="InterPro" id="IPR000524">
    <property type="entry name" value="Tscrpt_reg_HTH_GntR"/>
</dbReference>
<evidence type="ECO:0000259" key="4">
    <source>
        <dbReference type="PROSITE" id="PS50949"/>
    </source>
</evidence>
<dbReference type="Pfam" id="PF07729">
    <property type="entry name" value="FCD"/>
    <property type="match status" value="1"/>
</dbReference>
<dbReference type="InterPro" id="IPR011711">
    <property type="entry name" value="GntR_C"/>
</dbReference>
<dbReference type="PROSITE" id="PS50949">
    <property type="entry name" value="HTH_GNTR"/>
    <property type="match status" value="1"/>
</dbReference>
<gene>
    <name evidence="5" type="ORF">GCM10007874_17370</name>
</gene>
<evidence type="ECO:0000256" key="2">
    <source>
        <dbReference type="ARBA" id="ARBA00023125"/>
    </source>
</evidence>
<dbReference type="PANTHER" id="PTHR43537">
    <property type="entry name" value="TRANSCRIPTIONAL REGULATOR, GNTR FAMILY"/>
    <property type="match status" value="1"/>
</dbReference>
<evidence type="ECO:0000256" key="3">
    <source>
        <dbReference type="ARBA" id="ARBA00023163"/>
    </source>
</evidence>
<keyword evidence="3" id="KW-0804">Transcription</keyword>
<dbReference type="PRINTS" id="PR00035">
    <property type="entry name" value="HTHGNTR"/>
</dbReference>
<dbReference type="CDD" id="cd07377">
    <property type="entry name" value="WHTH_GntR"/>
    <property type="match status" value="1"/>
</dbReference>
<dbReference type="PANTHER" id="PTHR43537:SF51">
    <property type="entry name" value="HTH-TYPE TRANSCRIPTIONAL REGULATOR LGOR-RELATED"/>
    <property type="match status" value="1"/>
</dbReference>
<keyword evidence="1" id="KW-0805">Transcription regulation</keyword>
<evidence type="ECO:0000256" key="1">
    <source>
        <dbReference type="ARBA" id="ARBA00023015"/>
    </source>
</evidence>
<dbReference type="SUPFAM" id="SSF48008">
    <property type="entry name" value="GntR ligand-binding domain-like"/>
    <property type="match status" value="1"/>
</dbReference>
<dbReference type="SMART" id="SM00345">
    <property type="entry name" value="HTH_GNTR"/>
    <property type="match status" value="1"/>
</dbReference>
<dbReference type="SMART" id="SM00895">
    <property type="entry name" value="FCD"/>
    <property type="match status" value="1"/>
</dbReference>
<dbReference type="Gene3D" id="1.10.10.10">
    <property type="entry name" value="Winged helix-like DNA-binding domain superfamily/Winged helix DNA-binding domain"/>
    <property type="match status" value="1"/>
</dbReference>